<comment type="caution">
    <text evidence="2">The sequence shown here is derived from an EMBL/GenBank/DDBJ whole genome shotgun (WGS) entry which is preliminary data.</text>
</comment>
<proteinExistence type="predicted"/>
<accession>A0ABX0VVS2</accession>
<evidence type="ECO:0000313" key="3">
    <source>
        <dbReference type="Proteomes" id="UP000709466"/>
    </source>
</evidence>
<dbReference type="Proteomes" id="UP000709466">
    <property type="component" value="Unassembled WGS sequence"/>
</dbReference>
<protein>
    <submittedName>
        <fullName evidence="2">Uncharacterized protein</fullName>
    </submittedName>
</protein>
<dbReference type="RefSeq" id="WP_167637590.1">
    <property type="nucleotide sequence ID" value="NZ_JAATOP010000004.1"/>
</dbReference>
<name>A0ABX0VVS2_9RHOB</name>
<gene>
    <name evidence="2" type="ORF">HCZ30_07105</name>
</gene>
<organism evidence="2 3">
    <name type="scientific">Marivivens donghaensis</name>
    <dbReference type="NCBI Taxonomy" id="1699413"/>
    <lineage>
        <taxon>Bacteria</taxon>
        <taxon>Pseudomonadati</taxon>
        <taxon>Pseudomonadota</taxon>
        <taxon>Alphaproteobacteria</taxon>
        <taxon>Rhodobacterales</taxon>
        <taxon>Paracoccaceae</taxon>
        <taxon>Marivivens group</taxon>
        <taxon>Marivivens</taxon>
    </lineage>
</organism>
<sequence length="84" mass="9101">MMRGVVVAVVVVLAAAVTAAPQSRARPVPNEKVLCLNTHHSDDSVIRKDNVLRCQSVDAVLSTAQKKFQTEEWMKIDAAKDGAN</sequence>
<reference evidence="2 3" key="1">
    <citation type="submission" date="2020-03" db="EMBL/GenBank/DDBJ databases">
        <title>Bacterial isolates of synthetic phycosphere.</title>
        <authorList>
            <person name="Fu H."/>
            <person name="Moran M.A."/>
        </authorList>
    </citation>
    <scope>NUCLEOTIDE SEQUENCE [LARGE SCALE GENOMIC DNA]</scope>
    <source>
        <strain evidence="2 3">HF1</strain>
    </source>
</reference>
<feature type="chain" id="PRO_5046717906" evidence="1">
    <location>
        <begin position="20"/>
        <end position="84"/>
    </location>
</feature>
<keyword evidence="3" id="KW-1185">Reference proteome</keyword>
<evidence type="ECO:0000313" key="2">
    <source>
        <dbReference type="EMBL" id="NIY72201.1"/>
    </source>
</evidence>
<keyword evidence="1" id="KW-0732">Signal</keyword>
<evidence type="ECO:0000256" key="1">
    <source>
        <dbReference type="SAM" id="SignalP"/>
    </source>
</evidence>
<feature type="signal peptide" evidence="1">
    <location>
        <begin position="1"/>
        <end position="19"/>
    </location>
</feature>
<dbReference type="EMBL" id="JAATOP010000004">
    <property type="protein sequence ID" value="NIY72201.1"/>
    <property type="molecule type" value="Genomic_DNA"/>
</dbReference>